<reference evidence="4 5" key="1">
    <citation type="journal article" date="2012" name="Science">
        <title>Ecological populations of bacteria act as socially cohesive units of antibiotic production and resistance.</title>
        <authorList>
            <person name="Cordero O.X."/>
            <person name="Wildschutte H."/>
            <person name="Kirkup B."/>
            <person name="Proehl S."/>
            <person name="Ngo L."/>
            <person name="Hussain F."/>
            <person name="Le Roux F."/>
            <person name="Mincer T."/>
            <person name="Polz M.F."/>
        </authorList>
    </citation>
    <scope>NUCLEOTIDE SEQUENCE [LARGE SCALE GENOMIC DNA]</scope>
    <source>
        <strain evidence="4 5">ZF-129</strain>
    </source>
</reference>
<evidence type="ECO:0000313" key="4">
    <source>
        <dbReference type="EMBL" id="OEE34487.1"/>
    </source>
</evidence>
<feature type="transmembrane region" description="Helical" evidence="1">
    <location>
        <begin position="148"/>
        <end position="163"/>
    </location>
</feature>
<feature type="transmembrane region" description="Helical" evidence="1">
    <location>
        <begin position="356"/>
        <end position="377"/>
    </location>
</feature>
<gene>
    <name evidence="4" type="ORF">A1QO_07675</name>
</gene>
<dbReference type="STRING" id="1187848.A1QO_07675"/>
<dbReference type="RefSeq" id="WP_017033212.1">
    <property type="nucleotide sequence ID" value="NZ_AJYQ02000090.1"/>
</dbReference>
<evidence type="ECO:0000256" key="1">
    <source>
        <dbReference type="SAM" id="Phobius"/>
    </source>
</evidence>
<feature type="domain" description="Acyltransferase 3" evidence="2">
    <location>
        <begin position="11"/>
        <end position="337"/>
    </location>
</feature>
<keyword evidence="1" id="KW-0472">Membrane</keyword>
<dbReference type="Proteomes" id="UP000094741">
    <property type="component" value="Unassembled WGS sequence"/>
</dbReference>
<feature type="transmembrane region" description="Helical" evidence="1">
    <location>
        <begin position="312"/>
        <end position="336"/>
    </location>
</feature>
<feature type="domain" description="SGNH" evidence="3">
    <location>
        <begin position="411"/>
        <end position="614"/>
    </location>
</feature>
<dbReference type="InterPro" id="IPR002656">
    <property type="entry name" value="Acyl_transf_3_dom"/>
</dbReference>
<dbReference type="PANTHER" id="PTHR23028">
    <property type="entry name" value="ACETYLTRANSFERASE"/>
    <property type="match status" value="1"/>
</dbReference>
<name>A0A1E5BFB4_9VIBR</name>
<protein>
    <recommendedName>
        <fullName evidence="6">Acyltransferase</fullName>
    </recommendedName>
</protein>
<keyword evidence="1" id="KW-0812">Transmembrane</keyword>
<dbReference type="Pfam" id="PF01757">
    <property type="entry name" value="Acyl_transf_3"/>
    <property type="match status" value="1"/>
</dbReference>
<feature type="transmembrane region" description="Helical" evidence="1">
    <location>
        <begin position="77"/>
        <end position="96"/>
    </location>
</feature>
<dbReference type="InterPro" id="IPR043968">
    <property type="entry name" value="SGNH"/>
</dbReference>
<proteinExistence type="predicted"/>
<dbReference type="OrthoDB" id="9767863at2"/>
<dbReference type="GO" id="GO:0016020">
    <property type="term" value="C:membrane"/>
    <property type="evidence" value="ECO:0007669"/>
    <property type="project" value="TreeGrafter"/>
</dbReference>
<dbReference type="eggNOG" id="COG1835">
    <property type="taxonomic scope" value="Bacteria"/>
</dbReference>
<feature type="transmembrane region" description="Helical" evidence="1">
    <location>
        <begin position="225"/>
        <end position="242"/>
    </location>
</feature>
<dbReference type="AlphaFoldDB" id="A0A1E5BFB4"/>
<dbReference type="Pfam" id="PF19040">
    <property type="entry name" value="SGNH"/>
    <property type="match status" value="1"/>
</dbReference>
<dbReference type="PANTHER" id="PTHR23028:SF53">
    <property type="entry name" value="ACYL_TRANSF_3 DOMAIN-CONTAINING PROTEIN"/>
    <property type="match status" value="1"/>
</dbReference>
<dbReference type="GO" id="GO:0009103">
    <property type="term" value="P:lipopolysaccharide biosynthetic process"/>
    <property type="evidence" value="ECO:0007669"/>
    <property type="project" value="TreeGrafter"/>
</dbReference>
<organism evidence="4 5">
    <name type="scientific">Vibrio genomosp. F10 str. ZF-129</name>
    <dbReference type="NCBI Taxonomy" id="1187848"/>
    <lineage>
        <taxon>Bacteria</taxon>
        <taxon>Pseudomonadati</taxon>
        <taxon>Pseudomonadota</taxon>
        <taxon>Gammaproteobacteria</taxon>
        <taxon>Vibrionales</taxon>
        <taxon>Vibrionaceae</taxon>
        <taxon>Vibrio</taxon>
    </lineage>
</organism>
<keyword evidence="1" id="KW-1133">Transmembrane helix</keyword>
<accession>A0A1E5BFB4</accession>
<evidence type="ECO:0000313" key="5">
    <source>
        <dbReference type="Proteomes" id="UP000094741"/>
    </source>
</evidence>
<dbReference type="EMBL" id="AJYQ02000090">
    <property type="protein sequence ID" value="OEE34487.1"/>
    <property type="molecule type" value="Genomic_DNA"/>
</dbReference>
<feature type="transmembrane region" description="Helical" evidence="1">
    <location>
        <begin position="36"/>
        <end position="56"/>
    </location>
</feature>
<evidence type="ECO:0000259" key="2">
    <source>
        <dbReference type="Pfam" id="PF01757"/>
    </source>
</evidence>
<feature type="transmembrane region" description="Helical" evidence="1">
    <location>
        <begin position="169"/>
        <end position="186"/>
    </location>
</feature>
<evidence type="ECO:0008006" key="6">
    <source>
        <dbReference type="Google" id="ProtNLM"/>
    </source>
</evidence>
<feature type="transmembrane region" description="Helical" evidence="1">
    <location>
        <begin position="288"/>
        <end position="306"/>
    </location>
</feature>
<evidence type="ECO:0000259" key="3">
    <source>
        <dbReference type="Pfam" id="PF19040"/>
    </source>
</evidence>
<feature type="transmembrane region" description="Helical" evidence="1">
    <location>
        <begin position="12"/>
        <end position="30"/>
    </location>
</feature>
<feature type="transmembrane region" description="Helical" evidence="1">
    <location>
        <begin position="248"/>
        <end position="267"/>
    </location>
</feature>
<comment type="caution">
    <text evidence="4">The sequence shown here is derived from an EMBL/GenBank/DDBJ whole genome shotgun (WGS) entry which is preliminary data.</text>
</comment>
<sequence>MMESKHTYRPDIDGLRAIAVLVVVLYHAGVKSISGGFVGVDVFFVISGYVIMLSMLKMLKDGTFSIAEFYFRRARRIMPALFFMLLITTIFSYVWFLPSLFDDYLKSLLSSLGFVSNFYFWSTTHYFGASAELKPLLHTWSLSVEEQYYIFMPIYVALVYRYFGQNWKLALYPPFIISLVLSSYLIDKAASANYFMLPTRGWELLLGAIIAAAPPFKVSSRWQSWILGFLGLGMIVFSAVYYSKYTPFPGYSALIPCLGTAFIILAGSRPSASHATDNPIGSFLATRPLLYIGTISYSLYLLHWPVTVFFRYQLLAPLTAIHTVGILLISVTLAVFSYHFVEKPYRYSKGAKRSSVFTFTGAGMASFAIAAVILLHFNSQSAVRPTLANTVNKAPTSPCFLMDAKNYSQWSESECTINNRHGNQPKILLWGDSFLNHYAPGIKLNGKELNAQFVKYSSAGCPPILNFESYALPYCNDFNRNAIDVIKENQYDLVIISAKWTDHVKNGLEHIQSTLLELDALGVRYLVIGQSPQFITDVSIINDLKGKNESNHSWPITFGPDINNELGRILNHKNFINPMNNLCLDGACPYKQQNILLYSDYGHLSEQGSNLVVKNMINTINDWIYESTN</sequence>
<dbReference type="InterPro" id="IPR050879">
    <property type="entry name" value="Acyltransferase_3"/>
</dbReference>
<dbReference type="GO" id="GO:0016747">
    <property type="term" value="F:acyltransferase activity, transferring groups other than amino-acyl groups"/>
    <property type="evidence" value="ECO:0007669"/>
    <property type="project" value="InterPro"/>
</dbReference>